<evidence type="ECO:0000313" key="3">
    <source>
        <dbReference type="Proteomes" id="UP000185809"/>
    </source>
</evidence>
<dbReference type="AlphaFoldDB" id="A0A1F6X1X0"/>
<feature type="transmembrane region" description="Helical" evidence="1">
    <location>
        <begin position="5"/>
        <end position="26"/>
    </location>
</feature>
<feature type="transmembrane region" description="Helical" evidence="1">
    <location>
        <begin position="46"/>
        <end position="64"/>
    </location>
</feature>
<dbReference type="Proteomes" id="UP000185809">
    <property type="component" value="Unassembled WGS sequence"/>
</dbReference>
<proteinExistence type="predicted"/>
<keyword evidence="1" id="KW-0812">Transmembrane</keyword>
<dbReference type="EMBL" id="MFUP01000006">
    <property type="protein sequence ID" value="OGI88075.1"/>
    <property type="molecule type" value="Genomic_DNA"/>
</dbReference>
<protein>
    <submittedName>
        <fullName evidence="2">Uncharacterized protein</fullName>
    </submittedName>
</protein>
<accession>A0A1F6X1X0</accession>
<comment type="caution">
    <text evidence="2">The sequence shown here is derived from an EMBL/GenBank/DDBJ whole genome shotgun (WGS) entry which is preliminary data.</text>
</comment>
<keyword evidence="1" id="KW-1133">Transmembrane helix</keyword>
<organism evidence="2 3">
    <name type="scientific">Candidatus Nomurabacteria bacterium RIFCSPLOWO2_01_FULL_33_24</name>
    <dbReference type="NCBI Taxonomy" id="1801765"/>
    <lineage>
        <taxon>Bacteria</taxon>
        <taxon>Candidatus Nomuraibacteriota</taxon>
    </lineage>
</organism>
<keyword evidence="1" id="KW-0472">Membrane</keyword>
<sequence length="76" mass="8208">MKWSILYNIIATISGTFGILALIGAWTASSSGTAFGFTQSQLYNDAHGLILLAILFAIGTLVHHNNEDDKKNSKLI</sequence>
<reference evidence="2 3" key="1">
    <citation type="journal article" date="2016" name="Nat. Commun.">
        <title>Thousands of microbial genomes shed light on interconnected biogeochemical processes in an aquifer system.</title>
        <authorList>
            <person name="Anantharaman K."/>
            <person name="Brown C.T."/>
            <person name="Hug L.A."/>
            <person name="Sharon I."/>
            <person name="Castelle C.J."/>
            <person name="Probst A.J."/>
            <person name="Thomas B.C."/>
            <person name="Singh A."/>
            <person name="Wilkins M.J."/>
            <person name="Karaoz U."/>
            <person name="Brodie E.L."/>
            <person name="Williams K.H."/>
            <person name="Hubbard S.S."/>
            <person name="Banfield J.F."/>
        </authorList>
    </citation>
    <scope>NUCLEOTIDE SEQUENCE [LARGE SCALE GENOMIC DNA]</scope>
</reference>
<evidence type="ECO:0000256" key="1">
    <source>
        <dbReference type="SAM" id="Phobius"/>
    </source>
</evidence>
<evidence type="ECO:0000313" key="2">
    <source>
        <dbReference type="EMBL" id="OGI88075.1"/>
    </source>
</evidence>
<gene>
    <name evidence="2" type="ORF">A2995_01875</name>
</gene>
<name>A0A1F6X1X0_9BACT</name>